<dbReference type="InterPro" id="IPR029063">
    <property type="entry name" value="SAM-dependent_MTases_sf"/>
</dbReference>
<dbReference type="GO" id="GO:0016757">
    <property type="term" value="F:glycosyltransferase activity"/>
    <property type="evidence" value="ECO:0007669"/>
    <property type="project" value="UniProtKB-KW"/>
</dbReference>
<accession>A0A5B9BMP2</accession>
<keyword evidence="4" id="KW-0489">Methyltransferase</keyword>
<dbReference type="Pfam" id="PF00535">
    <property type="entry name" value="Glycos_transf_2"/>
    <property type="match status" value="2"/>
</dbReference>
<dbReference type="CDD" id="cd04186">
    <property type="entry name" value="GT_2_like_c"/>
    <property type="match status" value="1"/>
</dbReference>
<dbReference type="CDD" id="cd04184">
    <property type="entry name" value="GT2_RfbC_Mx_like"/>
    <property type="match status" value="1"/>
</dbReference>
<organism evidence="4">
    <name type="scientific">Klebsiella pneumoniae</name>
    <dbReference type="NCBI Taxonomy" id="573"/>
    <lineage>
        <taxon>Bacteria</taxon>
        <taxon>Pseudomonadati</taxon>
        <taxon>Pseudomonadota</taxon>
        <taxon>Gammaproteobacteria</taxon>
        <taxon>Enterobacterales</taxon>
        <taxon>Enterobacteriaceae</taxon>
        <taxon>Klebsiella/Raoultella group</taxon>
        <taxon>Klebsiella</taxon>
        <taxon>Klebsiella pneumoniae complex</taxon>
    </lineage>
</organism>
<sequence length="1414" mass="158794">MFHLEESGYKFLEQYGIWSKIDYQDISYSDGDYEEQRLAKIIASAHDLSIFSSELRNQCVDWQTLYHLSSQRGNILRPFQDKLKGRVLEIGAGCGAITRFLGENGGQILALEGSQRRASIASSRTRDLDNITVLAERFDDFQTEEKFDAITLIGVLEYASMFSSAEHAAAAMLEKIRGFLKPDGYLFIAIENQLGLKYFAGTPEDHLDKVMYGIEGRYKLGEPETYGKVTIERLLNSSGYQTVEFLAPYPDYKMPSSIVTERGCKVREFDAGAFAWQTVSADPQLPHELNFSLTDAWPVIFKNGLGMDLANSFLIAATASDVPGLDANILAYHYSTQRKRAYAKETIFSLDNGAVSICYEKFANTVESQHEGYSCELIKNPAYYCGTPLSLKFVTLFTSSGWTVDAAVNLVTEYLGYLQSFLTEDGVAGPINQTIPGKFIDAVPQNIILDAEGHANLFDCEWCAPQPIETGHLLFRALILLMQQSSRIMQPAQQPELTRKAFILYVMRESGFMVDEADLERFNAKEVAFQQQVTGLDRSFLGNWRPDELLAGGESANHSEVRLYFKAGEASFTQQHSLSFKTQMDRPLRHTFSVAGKPNGPVYLRLDPSETSGWILLNNLTVKNQQGKVLWSSDDASGDYINLSRVGALNNGVLYYSSSNDPQIIVPVAFTDGALTVDADMELVSSSTVAKAMAENTLQSDRFRELAWTYQQLEASQQQLEVSQQQLEVEMLELKSKLESQNIQLANYAGHIQVLNNTITEYRQSTSWKVSQPLRSLGSLNLKIKKANKLATSLIQKHGLKSVAQKGIFYIRKEGVSGVIARLRQQRSLSILQETMNATHSSSPVASICFDREEGYSLKSSHSGYCYVTPARPVDLAEKIASIESKPFFSIVIPVYNTPLDLLDGLLESITSQWYPHWELILADDCSPDPELQLALSKISHPQIRVIHAKSNLRISGATNLGIGAAKGDFIIFADHDDELTVDCLYEMALCIEQQQPDFIYSDEDKLTEQGNYTQPHYKPDWSPDTMMSTMFTCHASCVRRSLLDKTGLLRSEFDGCQDWDFVLRVAEHTTRISHIDKVLYHWRIIPASVASDIAAKPYVLEASRQVRIDALKRRGLQGTVEPVSQMPGYFRVNYHVTGTPLISIIIPTRDNVDVLSRCIDSILEKTQYANYEVIIVDNGSVAESTLGYFARVVADKRVKVIHHDIPFNFSELNNVGVAAAQGELLLFLNDDTEVLMEDWLERMAGYAQLPHIGAVGAKLLYPGTQQIQHAGVLNLQCGPVHAFLRHDSNSPGYFMRNLLEYNWLAVTGACLMIEREKYQKIGGFDESFPVAYNDVDLCFKSVEHGFYNVVCQAVTLHHYESISRGLDQVDPVKQERLYSELRRLYEKHPNYYQYDPFYNVNLAPNGINFDLTA</sequence>
<dbReference type="PANTHER" id="PTHR43179">
    <property type="entry name" value="RHAMNOSYLTRANSFERASE WBBL"/>
    <property type="match status" value="1"/>
</dbReference>
<feature type="domain" description="Glycosyltransferase 2-like" evidence="2">
    <location>
        <begin position="890"/>
        <end position="1006"/>
    </location>
</feature>
<keyword evidence="1" id="KW-0175">Coiled coil</keyword>
<dbReference type="InterPro" id="IPR029044">
    <property type="entry name" value="Nucleotide-diphossugar_trans"/>
</dbReference>
<feature type="coiled-coil region" evidence="1">
    <location>
        <begin position="710"/>
        <end position="744"/>
    </location>
</feature>
<evidence type="ECO:0000259" key="3">
    <source>
        <dbReference type="Pfam" id="PF08242"/>
    </source>
</evidence>
<dbReference type="PANTHER" id="PTHR43179:SF7">
    <property type="entry name" value="RHAMNOSYLTRANSFERASE WBBL"/>
    <property type="match status" value="1"/>
</dbReference>
<dbReference type="SUPFAM" id="SSF53448">
    <property type="entry name" value="Nucleotide-diphospho-sugar transferases"/>
    <property type="match status" value="2"/>
</dbReference>
<dbReference type="GO" id="GO:0032259">
    <property type="term" value="P:methylation"/>
    <property type="evidence" value="ECO:0007669"/>
    <property type="project" value="UniProtKB-KW"/>
</dbReference>
<dbReference type="EMBL" id="MN173773">
    <property type="protein sequence ID" value="QED89916.1"/>
    <property type="molecule type" value="Genomic_DNA"/>
</dbReference>
<evidence type="ECO:0000256" key="1">
    <source>
        <dbReference type="SAM" id="Coils"/>
    </source>
</evidence>
<dbReference type="InterPro" id="IPR001173">
    <property type="entry name" value="Glyco_trans_2-like"/>
</dbReference>
<dbReference type="Pfam" id="PF08242">
    <property type="entry name" value="Methyltransf_12"/>
    <property type="match status" value="1"/>
</dbReference>
<reference evidence="4" key="1">
    <citation type="submission" date="2019-07" db="EMBL/GenBank/DDBJ databases">
        <authorList>
            <person name="Mann E."/>
            <person name="Kelly S.D."/>
            <person name="Al-Abdul-Wahid S."/>
            <person name="Clarke B.R."/>
            <person name="Ovchinnikova O.G."/>
            <person name="Liu B."/>
            <person name="Whitfield C."/>
        </authorList>
    </citation>
    <scope>NUCLEOTIDE SEQUENCE</scope>
    <source>
        <strain evidence="4">264-1</strain>
    </source>
</reference>
<name>A0A5B9BMP2_KLEPN</name>
<dbReference type="GO" id="GO:0008168">
    <property type="term" value="F:methyltransferase activity"/>
    <property type="evidence" value="ECO:0007669"/>
    <property type="project" value="UniProtKB-KW"/>
</dbReference>
<dbReference type="SUPFAM" id="SSF53335">
    <property type="entry name" value="S-adenosyl-L-methionine-dependent methyltransferases"/>
    <property type="match status" value="1"/>
</dbReference>
<dbReference type="CDD" id="cd02440">
    <property type="entry name" value="AdoMet_MTases"/>
    <property type="match status" value="1"/>
</dbReference>
<dbReference type="Gene3D" id="3.40.50.150">
    <property type="entry name" value="Vaccinia Virus protein VP39"/>
    <property type="match status" value="1"/>
</dbReference>
<evidence type="ECO:0000313" key="4">
    <source>
        <dbReference type="EMBL" id="QED89916.1"/>
    </source>
</evidence>
<gene>
    <name evidence="4" type="primary">orf6</name>
</gene>
<feature type="domain" description="Methyltransferase type 12" evidence="3">
    <location>
        <begin position="88"/>
        <end position="186"/>
    </location>
</feature>
<protein>
    <submittedName>
        <fullName evidence="4">Bifunctional methyltransferase/glycosyltransferase</fullName>
    </submittedName>
</protein>
<evidence type="ECO:0000259" key="2">
    <source>
        <dbReference type="Pfam" id="PF00535"/>
    </source>
</evidence>
<keyword evidence="4" id="KW-0808">Transferase</keyword>
<feature type="domain" description="Glycosyltransferase 2-like" evidence="2">
    <location>
        <begin position="1144"/>
        <end position="1322"/>
    </location>
</feature>
<proteinExistence type="predicted"/>
<dbReference type="Gene3D" id="3.90.550.10">
    <property type="entry name" value="Spore Coat Polysaccharide Biosynthesis Protein SpsA, Chain A"/>
    <property type="match status" value="2"/>
</dbReference>
<dbReference type="InterPro" id="IPR013217">
    <property type="entry name" value="Methyltransf_12"/>
</dbReference>